<dbReference type="AlphaFoldDB" id="A0A0M9ALI5"/>
<keyword evidence="3" id="KW-1185">Reference proteome</keyword>
<proteinExistence type="predicted"/>
<protein>
    <recommendedName>
        <fullName evidence="1">DUF8053 domain-containing protein</fullName>
    </recommendedName>
</protein>
<sequence>MRKIRKLNPAGNGSGQVTVPKDLLREWGLVEENGEEDDKVKEGYIVFEADDEDGDDGPVSLAPVR</sequence>
<dbReference type="OrthoDB" id="317561at2157"/>
<reference evidence="2 3" key="1">
    <citation type="submission" date="2015-08" db="EMBL/GenBank/DDBJ databases">
        <title>Genomes of Isolates from Cabo Rojo, PR.</title>
        <authorList>
            <person name="Sanchez-Nieves R.L."/>
            <person name="Montalvo-Rodriguez R."/>
        </authorList>
    </citation>
    <scope>NUCLEOTIDE SEQUENCE [LARGE SCALE GENOMIC DNA]</scope>
    <source>
        <strain evidence="2 3">5</strain>
    </source>
</reference>
<dbReference type="Pfam" id="PF26227">
    <property type="entry name" value="DUF8053"/>
    <property type="match status" value="1"/>
</dbReference>
<dbReference type="RefSeq" id="WP_053773154.1">
    <property type="nucleotide sequence ID" value="NZ_LIST01000012.1"/>
</dbReference>
<dbReference type="Proteomes" id="UP000037747">
    <property type="component" value="Unassembled WGS sequence"/>
</dbReference>
<comment type="caution">
    <text evidence="2">The sequence shown here is derived from an EMBL/GenBank/DDBJ whole genome shotgun (WGS) entry which is preliminary data.</text>
</comment>
<organism evidence="2 3">
    <name type="scientific">Halorubrum tropicale</name>
    <dbReference type="NCBI Taxonomy" id="1765655"/>
    <lineage>
        <taxon>Archaea</taxon>
        <taxon>Methanobacteriati</taxon>
        <taxon>Methanobacteriota</taxon>
        <taxon>Stenosarchaea group</taxon>
        <taxon>Halobacteria</taxon>
        <taxon>Halobacteriales</taxon>
        <taxon>Haloferacaceae</taxon>
        <taxon>Halorubrum</taxon>
    </lineage>
</organism>
<evidence type="ECO:0000313" key="3">
    <source>
        <dbReference type="Proteomes" id="UP000037747"/>
    </source>
</evidence>
<feature type="domain" description="DUF8053" evidence="1">
    <location>
        <begin position="4"/>
        <end position="38"/>
    </location>
</feature>
<name>A0A0M9ALI5_9EURY</name>
<accession>A0A0M9ALI5</accession>
<dbReference type="STRING" id="1765655.AMR74_16570"/>
<dbReference type="EMBL" id="LIST01000012">
    <property type="protein sequence ID" value="KOX93255.1"/>
    <property type="molecule type" value="Genomic_DNA"/>
</dbReference>
<dbReference type="PATRIC" id="fig|1705389.3.peg.2911"/>
<dbReference type="InterPro" id="IPR058366">
    <property type="entry name" value="DUF8053"/>
</dbReference>
<evidence type="ECO:0000313" key="2">
    <source>
        <dbReference type="EMBL" id="KOX93255.1"/>
    </source>
</evidence>
<gene>
    <name evidence="2" type="ORF">AMR74_16570</name>
</gene>
<evidence type="ECO:0000259" key="1">
    <source>
        <dbReference type="Pfam" id="PF26227"/>
    </source>
</evidence>